<dbReference type="FunFam" id="1.20.1250.20:FF:000218">
    <property type="entry name" value="facilitated trehalose transporter Tret1"/>
    <property type="match status" value="1"/>
</dbReference>
<keyword evidence="6 8" id="KW-1133">Transmembrane helix</keyword>
<feature type="transmembrane region" description="Helical" evidence="8">
    <location>
        <begin position="352"/>
        <end position="373"/>
    </location>
</feature>
<feature type="transmembrane region" description="Helical" evidence="8">
    <location>
        <begin position="447"/>
        <end position="466"/>
    </location>
</feature>
<feature type="transmembrane region" description="Helical" evidence="8">
    <location>
        <begin position="1010"/>
        <end position="1032"/>
    </location>
</feature>
<feature type="transmembrane region" description="Helical" evidence="8">
    <location>
        <begin position="1112"/>
        <end position="1131"/>
    </location>
</feature>
<dbReference type="Gene3D" id="1.20.1250.20">
    <property type="entry name" value="MFS general substrate transporter like domains"/>
    <property type="match status" value="3"/>
</dbReference>
<evidence type="ECO:0000256" key="8">
    <source>
        <dbReference type="SAM" id="Phobius"/>
    </source>
</evidence>
<dbReference type="InterPro" id="IPR020846">
    <property type="entry name" value="MFS_dom"/>
</dbReference>
<feature type="transmembrane region" description="Helical" evidence="8">
    <location>
        <begin position="643"/>
        <end position="660"/>
    </location>
</feature>
<feature type="transmembrane region" description="Helical" evidence="8">
    <location>
        <begin position="781"/>
        <end position="801"/>
    </location>
</feature>
<evidence type="ECO:0000313" key="10">
    <source>
        <dbReference type="EMBL" id="VVC94587.1"/>
    </source>
</evidence>
<feature type="transmembrane region" description="Helical" evidence="8">
    <location>
        <begin position="699"/>
        <end position="720"/>
    </location>
</feature>
<feature type="transmembrane region" description="Helical" evidence="8">
    <location>
        <begin position="840"/>
        <end position="860"/>
    </location>
</feature>
<dbReference type="InterPro" id="IPR005828">
    <property type="entry name" value="MFS_sugar_transport-like"/>
</dbReference>
<feature type="transmembrane region" description="Helical" evidence="8">
    <location>
        <begin position="314"/>
        <end position="340"/>
    </location>
</feature>
<keyword evidence="4" id="KW-0762">Sugar transport</keyword>
<dbReference type="Proteomes" id="UP000324832">
    <property type="component" value="Unassembled WGS sequence"/>
</dbReference>
<feature type="domain" description="Major facilitator superfamily (MFS) profile" evidence="9">
    <location>
        <begin position="697"/>
        <end position="1135"/>
    </location>
</feature>
<keyword evidence="7 8" id="KW-0472">Membrane</keyword>
<feature type="transmembrane region" description="Helical" evidence="8">
    <location>
        <begin position="498"/>
        <end position="519"/>
    </location>
</feature>
<evidence type="ECO:0000256" key="4">
    <source>
        <dbReference type="ARBA" id="ARBA00022597"/>
    </source>
</evidence>
<feature type="transmembrane region" description="Helical" evidence="8">
    <location>
        <begin position="116"/>
        <end position="134"/>
    </location>
</feature>
<dbReference type="GO" id="GO:0005886">
    <property type="term" value="C:plasma membrane"/>
    <property type="evidence" value="ECO:0007669"/>
    <property type="project" value="UniProtKB-SubCell"/>
</dbReference>
<feature type="transmembrane region" description="Helical" evidence="8">
    <location>
        <begin position="425"/>
        <end position="441"/>
    </location>
</feature>
<feature type="transmembrane region" description="Helical" evidence="8">
    <location>
        <begin position="732"/>
        <end position="750"/>
    </location>
</feature>
<feature type="transmembrane region" description="Helical" evidence="8">
    <location>
        <begin position="255"/>
        <end position="275"/>
    </location>
</feature>
<dbReference type="GO" id="GO:0022857">
    <property type="term" value="F:transmembrane transporter activity"/>
    <property type="evidence" value="ECO:0007669"/>
    <property type="project" value="InterPro"/>
</dbReference>
<feature type="transmembrane region" description="Helical" evidence="8">
    <location>
        <begin position="1044"/>
        <end position="1068"/>
    </location>
</feature>
<evidence type="ECO:0000256" key="7">
    <source>
        <dbReference type="ARBA" id="ARBA00023136"/>
    </source>
</evidence>
<dbReference type="Pfam" id="PF00083">
    <property type="entry name" value="Sugar_tr"/>
    <property type="match status" value="3"/>
</dbReference>
<evidence type="ECO:0000313" key="11">
    <source>
        <dbReference type="Proteomes" id="UP000324832"/>
    </source>
</evidence>
<sequence length="1157" mass="125821">MKIQISAALLRQYAIVLSVNLNVLATGVSLGWPSPMLVKLQDPEKTPLSRPLTDAEGSWVVSLGFLLAAGKFCVRIHYRHNRKKILHCSSVNTKIVISNTSNIRYRTMDGPSRKKCYVDVGHVGILISLAIGPIVSYHELSYILLGLIILAMLPGIFIPESPYYLHFDGKTDDSLKILSLLRGSETQAKQEVADYDLTIDKNFDKIACLKDKIFVKALLIALVLYGGTQLVGYNAVSFYLQTILISTNTNVVPEVASAIIGAIQVVSSLFVTLIISSFGRKTILLVSLAGMCVGMFGLGGFFQTSSLDGQITGFMNYLPIVSLLLVVICYCAGIGSVVWPATTELFEGQARAFGVSIGLTFTQLIMFLTTKYFSTMTNAFGPASTYWFFGTNCVIIAVVIAIFLPETKGKTFAEIQKALVSIPKLLTAILLICATELWMVILGRSVMFMADCFVLVVVPIYAAEIASKDQRGALGTLLQVFSSLGIVISLAIGPNVSYHVLSYILLGLIILVTVPVIFIPESPYYLHSDGKTGDSLKILTLLRESDTQAKQELADYELTIDKTFDKMACFKDKIFVKALLITLLLFGGTQFVGFNSVSVYLQTILISTNTNVMPEVASAIIGAIQVVSSLFVTFIMSTFGRKTILLVSLAGMCAGMITGFMNYLPIISLILVVVCYSAGIGAIVWPATTELFEGQARAFGVSIGLTFCQIAMFFITKYFSTMTNALGPASTYWFYGTNCVIIAVVIAIFLPETKGKTFAEIQKALANLIGGHALDIFGRKLSILALSIPRLLASVLLIFATEVWMVLVGRTVMMMSDSFVLVVIPIYAAEIASKNHRGALGTLLQVFSSLGIVISLAIGPNVSYSVMSYILCGFVILAILPVIFIPESPYHVYSKGRTEDALKILTLIRESEMQAKEELADYKLTIDDNFDKIAIFKDKIFVKALLLTLLIFGGAQLIGFNAVSFYLQTILISTKTDIMPEVASAIIGVIQFISSLFVTTITSLFGRKSILLVSIAGMFAGMIGLGVFFQISSPDVHVSGFMNYLPIISLILVVICYSAGIGAIMWPITTELFEGQTRAYGVSIGLFFCQVVMFLTTKYFSSMTAALGPASTYWLFSTNCVICAVLIGLFLPETKGKSFSEIQQALGKMEAIENVAC</sequence>
<organism evidence="10 11">
    <name type="scientific">Leptidea sinapis</name>
    <dbReference type="NCBI Taxonomy" id="189913"/>
    <lineage>
        <taxon>Eukaryota</taxon>
        <taxon>Metazoa</taxon>
        <taxon>Ecdysozoa</taxon>
        <taxon>Arthropoda</taxon>
        <taxon>Hexapoda</taxon>
        <taxon>Insecta</taxon>
        <taxon>Pterygota</taxon>
        <taxon>Neoptera</taxon>
        <taxon>Endopterygota</taxon>
        <taxon>Lepidoptera</taxon>
        <taxon>Glossata</taxon>
        <taxon>Ditrysia</taxon>
        <taxon>Papilionoidea</taxon>
        <taxon>Pieridae</taxon>
        <taxon>Dismorphiinae</taxon>
        <taxon>Leptidea</taxon>
    </lineage>
</organism>
<feature type="transmembrane region" description="Helical" evidence="8">
    <location>
        <begin position="12"/>
        <end position="32"/>
    </location>
</feature>
<dbReference type="PANTHER" id="PTHR48021">
    <property type="match status" value="1"/>
</dbReference>
<feature type="transmembrane region" description="Helical" evidence="8">
    <location>
        <begin position="978"/>
        <end position="998"/>
    </location>
</feature>
<reference evidence="10 11" key="1">
    <citation type="submission" date="2017-07" db="EMBL/GenBank/DDBJ databases">
        <authorList>
            <person name="Talla V."/>
            <person name="Backstrom N."/>
        </authorList>
    </citation>
    <scope>NUCLEOTIDE SEQUENCE [LARGE SCALE GENOMIC DNA]</scope>
</reference>
<evidence type="ECO:0000256" key="6">
    <source>
        <dbReference type="ARBA" id="ARBA00022989"/>
    </source>
</evidence>
<feature type="transmembrane region" description="Helical" evidence="8">
    <location>
        <begin position="807"/>
        <end position="828"/>
    </location>
</feature>
<accession>A0A5E4QA08</accession>
<proteinExistence type="predicted"/>
<feature type="transmembrane region" description="Helical" evidence="8">
    <location>
        <begin position="385"/>
        <end position="404"/>
    </location>
</feature>
<evidence type="ECO:0000259" key="9">
    <source>
        <dbReference type="PROSITE" id="PS50850"/>
    </source>
</evidence>
<comment type="subcellular location">
    <subcellularLocation>
        <location evidence="1">Cell membrane</location>
        <topology evidence="1">Multi-pass membrane protein</topology>
    </subcellularLocation>
</comment>
<dbReference type="InterPro" id="IPR036259">
    <property type="entry name" value="MFS_trans_sf"/>
</dbReference>
<dbReference type="InterPro" id="IPR050549">
    <property type="entry name" value="MFS_Trehalose_Transporter"/>
</dbReference>
<feature type="transmembrane region" description="Helical" evidence="8">
    <location>
        <begin position="57"/>
        <end position="74"/>
    </location>
</feature>
<feature type="transmembrane region" description="Helical" evidence="8">
    <location>
        <begin position="616"/>
        <end position="636"/>
    </location>
</feature>
<feature type="transmembrane region" description="Helical" evidence="8">
    <location>
        <begin position="940"/>
        <end position="966"/>
    </location>
</feature>
<evidence type="ECO:0000256" key="2">
    <source>
        <dbReference type="ARBA" id="ARBA00022448"/>
    </source>
</evidence>
<gene>
    <name evidence="10" type="ORF">LSINAPIS_LOCUS6496</name>
</gene>
<evidence type="ECO:0000256" key="1">
    <source>
        <dbReference type="ARBA" id="ARBA00004651"/>
    </source>
</evidence>
<dbReference type="PANTHER" id="PTHR48021:SF1">
    <property type="entry name" value="GH07001P-RELATED"/>
    <property type="match status" value="1"/>
</dbReference>
<protein>
    <recommendedName>
        <fullName evidence="9">Major facilitator superfamily (MFS) profile domain-containing protein</fullName>
    </recommendedName>
</protein>
<feature type="transmembrane region" description="Helical" evidence="8">
    <location>
        <begin position="574"/>
        <end position="596"/>
    </location>
</feature>
<keyword evidence="2" id="KW-0813">Transport</keyword>
<feature type="transmembrane region" description="Helical" evidence="8">
    <location>
        <begin position="866"/>
        <end position="885"/>
    </location>
</feature>
<keyword evidence="11" id="KW-1185">Reference proteome</keyword>
<feature type="transmembrane region" description="Helical" evidence="8">
    <location>
        <begin position="213"/>
        <end position="235"/>
    </location>
</feature>
<name>A0A5E4QA08_9NEOP</name>
<evidence type="ECO:0000256" key="5">
    <source>
        <dbReference type="ARBA" id="ARBA00022692"/>
    </source>
</evidence>
<feature type="transmembrane region" description="Helical" evidence="8">
    <location>
        <begin position="1080"/>
        <end position="1100"/>
    </location>
</feature>
<dbReference type="AlphaFoldDB" id="A0A5E4QA08"/>
<dbReference type="SUPFAM" id="SSF103473">
    <property type="entry name" value="MFS general substrate transporter"/>
    <property type="match status" value="3"/>
</dbReference>
<feature type="transmembrane region" description="Helical" evidence="8">
    <location>
        <begin position="282"/>
        <end position="302"/>
    </location>
</feature>
<feature type="transmembrane region" description="Helical" evidence="8">
    <location>
        <begin position="666"/>
        <end position="687"/>
    </location>
</feature>
<feature type="transmembrane region" description="Helical" evidence="8">
    <location>
        <begin position="140"/>
        <end position="158"/>
    </location>
</feature>
<feature type="domain" description="Major facilitator superfamily (MFS) profile" evidence="9">
    <location>
        <begin position="1"/>
        <end position="408"/>
    </location>
</feature>
<evidence type="ECO:0000256" key="3">
    <source>
        <dbReference type="ARBA" id="ARBA00022475"/>
    </source>
</evidence>
<keyword evidence="3" id="KW-1003">Cell membrane</keyword>
<dbReference type="EMBL" id="FZQP02002048">
    <property type="protein sequence ID" value="VVC94587.1"/>
    <property type="molecule type" value="Genomic_DNA"/>
</dbReference>
<dbReference type="PROSITE" id="PS50850">
    <property type="entry name" value="MFS"/>
    <property type="match status" value="2"/>
</dbReference>
<feature type="transmembrane region" description="Helical" evidence="8">
    <location>
        <begin position="473"/>
        <end position="492"/>
    </location>
</feature>
<keyword evidence="5 8" id="KW-0812">Transmembrane</keyword>